<protein>
    <submittedName>
        <fullName evidence="1">Uncharacterized protein</fullName>
    </submittedName>
</protein>
<reference evidence="1 2" key="1">
    <citation type="submission" date="2020-12" db="EMBL/GenBank/DDBJ databases">
        <title>Chryseobacterium endoalhailicus sp. nov., isolated from seed of leguminous plant.</title>
        <authorList>
            <person name="Zhang X."/>
        </authorList>
    </citation>
    <scope>NUCLEOTIDE SEQUENCE [LARGE SCALE GENOMIC DNA]</scope>
    <source>
        <strain evidence="1 2">L7</strain>
    </source>
</reference>
<comment type="caution">
    <text evidence="1">The sequence shown here is derived from an EMBL/GenBank/DDBJ whole genome shotgun (WGS) entry which is preliminary data.</text>
</comment>
<accession>A0ABS1QCB4</accession>
<name>A0ABS1QCB4_9FLAO</name>
<dbReference type="Proteomes" id="UP000661696">
    <property type="component" value="Unassembled WGS sequence"/>
</dbReference>
<evidence type="ECO:0000313" key="1">
    <source>
        <dbReference type="EMBL" id="MBL1220245.1"/>
    </source>
</evidence>
<evidence type="ECO:0000313" key="2">
    <source>
        <dbReference type="Proteomes" id="UP000661696"/>
    </source>
</evidence>
<organism evidence="1 2">
    <name type="scientific">Chryseobacterium endalhagicum</name>
    <dbReference type="NCBI Taxonomy" id="2797638"/>
    <lineage>
        <taxon>Bacteria</taxon>
        <taxon>Pseudomonadati</taxon>
        <taxon>Bacteroidota</taxon>
        <taxon>Flavobacteriia</taxon>
        <taxon>Flavobacteriales</taxon>
        <taxon>Weeksellaceae</taxon>
        <taxon>Chryseobacterium group</taxon>
        <taxon>Chryseobacterium</taxon>
    </lineage>
</organism>
<keyword evidence="2" id="KW-1185">Reference proteome</keyword>
<gene>
    <name evidence="1" type="ORF">JET18_05310</name>
</gene>
<sequence length="65" mass="7733">MKNEVKKRLEWVNLWSRSRMEKRISLGTDRWADQLYAANIDLIPVVYLAVDTIKERSQQRKASQV</sequence>
<proteinExistence type="predicted"/>
<dbReference type="EMBL" id="JAELVM010000001">
    <property type="protein sequence ID" value="MBL1220245.1"/>
    <property type="molecule type" value="Genomic_DNA"/>
</dbReference>